<evidence type="ECO:0000313" key="1">
    <source>
        <dbReference type="EMBL" id="SNS05610.1"/>
    </source>
</evidence>
<protein>
    <submittedName>
        <fullName evidence="1">Uncharacterized protein</fullName>
    </submittedName>
</protein>
<dbReference type="EMBL" id="FZNY01000006">
    <property type="protein sequence ID" value="SNS05610.1"/>
    <property type="molecule type" value="Genomic_DNA"/>
</dbReference>
<sequence length="193" mass="22490">MSTQEKTVKPNQCVLAFGIPTDKESFFSDLKNPNKDFAKNFYTWSKYNREVVSELNAILPKLSRSGIVIKQNLTLDEFKPLFDKYEVVILFSHWKKEKSKIEFYDGLVDYNHIASLIPDDYSGVIDLSVCSQTELALLIRKTKSKDLICIYNQKEAIPFVWLNFYAELFKHLKEMNTTYLNAFNIITSKFIKS</sequence>
<proteinExistence type="predicted"/>
<dbReference type="OrthoDB" id="3078393at2"/>
<name>A0A239BCG1_9FLAO</name>
<organism evidence="1 2">
    <name type="scientific">Dokdonia pacifica</name>
    <dbReference type="NCBI Taxonomy" id="1627892"/>
    <lineage>
        <taxon>Bacteria</taxon>
        <taxon>Pseudomonadati</taxon>
        <taxon>Bacteroidota</taxon>
        <taxon>Flavobacteriia</taxon>
        <taxon>Flavobacteriales</taxon>
        <taxon>Flavobacteriaceae</taxon>
        <taxon>Dokdonia</taxon>
    </lineage>
</organism>
<accession>A0A239BCG1</accession>
<keyword evidence="2" id="KW-1185">Reference proteome</keyword>
<evidence type="ECO:0000313" key="2">
    <source>
        <dbReference type="Proteomes" id="UP000198379"/>
    </source>
</evidence>
<dbReference type="RefSeq" id="WP_089372700.1">
    <property type="nucleotide sequence ID" value="NZ_BMEP01000005.1"/>
</dbReference>
<dbReference type="AlphaFoldDB" id="A0A239BCG1"/>
<gene>
    <name evidence="1" type="ORF">SAMN06265376_10676</name>
</gene>
<reference evidence="1 2" key="1">
    <citation type="submission" date="2017-06" db="EMBL/GenBank/DDBJ databases">
        <authorList>
            <person name="Kim H.J."/>
            <person name="Triplett B.A."/>
        </authorList>
    </citation>
    <scope>NUCLEOTIDE SEQUENCE [LARGE SCALE GENOMIC DNA]</scope>
    <source>
        <strain evidence="1 2">DSM 25597</strain>
    </source>
</reference>
<dbReference type="Proteomes" id="UP000198379">
    <property type="component" value="Unassembled WGS sequence"/>
</dbReference>